<protein>
    <recommendedName>
        <fullName evidence="4">DUF4440 domain-containing protein</fullName>
    </recommendedName>
</protein>
<feature type="chain" id="PRO_5026906295" description="DUF4440 domain-containing protein" evidence="1">
    <location>
        <begin position="22"/>
        <end position="232"/>
    </location>
</feature>
<gene>
    <name evidence="2" type="ORF">GRI44_12145</name>
</gene>
<organism evidence="2 3">
    <name type="scientific">Allopontixanthobacter confluentis</name>
    <dbReference type="NCBI Taxonomy" id="1849021"/>
    <lineage>
        <taxon>Bacteria</taxon>
        <taxon>Pseudomonadati</taxon>
        <taxon>Pseudomonadota</taxon>
        <taxon>Alphaproteobacteria</taxon>
        <taxon>Sphingomonadales</taxon>
        <taxon>Erythrobacteraceae</taxon>
        <taxon>Allopontixanthobacter</taxon>
    </lineage>
</organism>
<dbReference type="RefSeq" id="WP_160602012.1">
    <property type="nucleotide sequence ID" value="NZ_WTYU01000002.1"/>
</dbReference>
<dbReference type="PROSITE" id="PS51257">
    <property type="entry name" value="PROKAR_LIPOPROTEIN"/>
    <property type="match status" value="1"/>
</dbReference>
<dbReference type="OrthoDB" id="7201546at2"/>
<accession>A0A6L7GHE2</accession>
<evidence type="ECO:0000256" key="1">
    <source>
        <dbReference type="SAM" id="SignalP"/>
    </source>
</evidence>
<evidence type="ECO:0008006" key="4">
    <source>
        <dbReference type="Google" id="ProtNLM"/>
    </source>
</evidence>
<evidence type="ECO:0000313" key="3">
    <source>
        <dbReference type="Proteomes" id="UP000473531"/>
    </source>
</evidence>
<name>A0A6L7GHE2_9SPHN</name>
<dbReference type="EMBL" id="WTYU01000002">
    <property type="protein sequence ID" value="MXP15503.1"/>
    <property type="molecule type" value="Genomic_DNA"/>
</dbReference>
<sequence length="232" mass="24658">MTSAFRFLLACSLAASLAACAGGQRNIGPRLAPVANPSAVIATELAFARAAREQGQWTAFRQFATDNALLFGTNGAFEAQPWLKKQADPAQAVVWQPFAVWSSCDGSLAATSGGYREPEGATGHFYTVWERQDNGTYKWIFDFGIPTPLAPAEPDSISASIANCKLADKAVAADPALSLRYSADKTLAWAFQMADHTVGHKAGNGTRTLYVWAAGENVMTLVLEAAANPIAE</sequence>
<reference evidence="2 3" key="1">
    <citation type="submission" date="2019-12" db="EMBL/GenBank/DDBJ databases">
        <title>Genomic-based taxomic classification of the family Erythrobacteraceae.</title>
        <authorList>
            <person name="Xu L."/>
        </authorList>
    </citation>
    <scope>NUCLEOTIDE SEQUENCE [LARGE SCALE GENOMIC DNA]</scope>
    <source>
        <strain evidence="2 3">KCTC 52259</strain>
    </source>
</reference>
<proteinExistence type="predicted"/>
<keyword evidence="3" id="KW-1185">Reference proteome</keyword>
<dbReference type="AlphaFoldDB" id="A0A6L7GHE2"/>
<dbReference type="Proteomes" id="UP000473531">
    <property type="component" value="Unassembled WGS sequence"/>
</dbReference>
<evidence type="ECO:0000313" key="2">
    <source>
        <dbReference type="EMBL" id="MXP15503.1"/>
    </source>
</evidence>
<feature type="signal peptide" evidence="1">
    <location>
        <begin position="1"/>
        <end position="21"/>
    </location>
</feature>
<keyword evidence="1" id="KW-0732">Signal</keyword>
<comment type="caution">
    <text evidence="2">The sequence shown here is derived from an EMBL/GenBank/DDBJ whole genome shotgun (WGS) entry which is preliminary data.</text>
</comment>